<dbReference type="Proteomes" id="UP000828941">
    <property type="component" value="Chromosome 6"/>
</dbReference>
<gene>
    <name evidence="1" type="ORF">L6164_014166</name>
</gene>
<organism evidence="1 2">
    <name type="scientific">Bauhinia variegata</name>
    <name type="common">Purple orchid tree</name>
    <name type="synonym">Phanera variegata</name>
    <dbReference type="NCBI Taxonomy" id="167791"/>
    <lineage>
        <taxon>Eukaryota</taxon>
        <taxon>Viridiplantae</taxon>
        <taxon>Streptophyta</taxon>
        <taxon>Embryophyta</taxon>
        <taxon>Tracheophyta</taxon>
        <taxon>Spermatophyta</taxon>
        <taxon>Magnoliopsida</taxon>
        <taxon>eudicotyledons</taxon>
        <taxon>Gunneridae</taxon>
        <taxon>Pentapetalae</taxon>
        <taxon>rosids</taxon>
        <taxon>fabids</taxon>
        <taxon>Fabales</taxon>
        <taxon>Fabaceae</taxon>
        <taxon>Cercidoideae</taxon>
        <taxon>Cercideae</taxon>
        <taxon>Bauhiniinae</taxon>
        <taxon>Bauhinia</taxon>
    </lineage>
</organism>
<sequence>MVYREVSTFSAPGSRNLFLSLINKACTLPQLSQTHAQIILNGLQHDLAIVTKLTQKLFDLQAIWQARDLFFSIPKPDIFLFNVLIKGFSNSASPLSSISLYARMRKSTNLKPDNYTYSFAIMAASGFSDKKYGKLLHAHSIVDGLGFSLFIGSAAVDMYCKFLRVDLARKVFDKMLERDTVLWNTMITGLVRNCYFDDSIEVFANMVAQKVLLDSTTVATVLPAAAELQELRVGMGIQCLALKLGFHFDAHVLTGLISLYSKCGQIDIARSLFMLINQPDLISYNAMISGFTCNSETESSVRLFRELLASGFLYEIRFNFTFIYFNCPNNCLQPT</sequence>
<reference evidence="1 2" key="1">
    <citation type="journal article" date="2022" name="DNA Res.">
        <title>Chromosomal-level genome assembly of the orchid tree Bauhinia variegata (Leguminosae; Cercidoideae) supports the allotetraploid origin hypothesis of Bauhinia.</title>
        <authorList>
            <person name="Zhong Y."/>
            <person name="Chen Y."/>
            <person name="Zheng D."/>
            <person name="Pang J."/>
            <person name="Liu Y."/>
            <person name="Luo S."/>
            <person name="Meng S."/>
            <person name="Qian L."/>
            <person name="Wei D."/>
            <person name="Dai S."/>
            <person name="Zhou R."/>
        </authorList>
    </citation>
    <scope>NUCLEOTIDE SEQUENCE [LARGE SCALE GENOMIC DNA]</scope>
    <source>
        <strain evidence="1">BV-YZ2020</strain>
    </source>
</reference>
<protein>
    <submittedName>
        <fullName evidence="1">Uncharacterized protein</fullName>
    </submittedName>
</protein>
<accession>A0ACB9NGN9</accession>
<evidence type="ECO:0000313" key="2">
    <source>
        <dbReference type="Proteomes" id="UP000828941"/>
    </source>
</evidence>
<name>A0ACB9NGN9_BAUVA</name>
<proteinExistence type="predicted"/>
<evidence type="ECO:0000313" key="1">
    <source>
        <dbReference type="EMBL" id="KAI4335528.1"/>
    </source>
</evidence>
<dbReference type="EMBL" id="CM039431">
    <property type="protein sequence ID" value="KAI4335528.1"/>
    <property type="molecule type" value="Genomic_DNA"/>
</dbReference>
<keyword evidence="2" id="KW-1185">Reference proteome</keyword>
<comment type="caution">
    <text evidence="1">The sequence shown here is derived from an EMBL/GenBank/DDBJ whole genome shotgun (WGS) entry which is preliminary data.</text>
</comment>